<dbReference type="GeneID" id="28993591"/>
<evidence type="ECO:0000256" key="1">
    <source>
        <dbReference type="SAM" id="MobiDB-lite"/>
    </source>
</evidence>
<dbReference type="RefSeq" id="XP_018285594.1">
    <property type="nucleotide sequence ID" value="XM_018432685.1"/>
</dbReference>
<feature type="region of interest" description="Disordered" evidence="1">
    <location>
        <begin position="100"/>
        <end position="120"/>
    </location>
</feature>
<organism evidence="2 3">
    <name type="scientific">Phycomyces blakesleeanus (strain ATCC 8743b / DSM 1359 / FGSC 10004 / NBRC 33097 / NRRL 1555)</name>
    <dbReference type="NCBI Taxonomy" id="763407"/>
    <lineage>
        <taxon>Eukaryota</taxon>
        <taxon>Fungi</taxon>
        <taxon>Fungi incertae sedis</taxon>
        <taxon>Mucoromycota</taxon>
        <taxon>Mucoromycotina</taxon>
        <taxon>Mucoromycetes</taxon>
        <taxon>Mucorales</taxon>
        <taxon>Phycomycetaceae</taxon>
        <taxon>Phycomyces</taxon>
    </lineage>
</organism>
<keyword evidence="3" id="KW-1185">Reference proteome</keyword>
<dbReference type="Proteomes" id="UP000077315">
    <property type="component" value="Unassembled WGS sequence"/>
</dbReference>
<accession>A0A162NB97</accession>
<dbReference type="AlphaFoldDB" id="A0A162NB97"/>
<dbReference type="InParanoid" id="A0A162NB97"/>
<name>A0A162NB97_PHYB8</name>
<reference evidence="3" key="1">
    <citation type="submission" date="2015-06" db="EMBL/GenBank/DDBJ databases">
        <title>Expansion of signal transduction pathways in fungi by whole-genome duplication.</title>
        <authorList>
            <consortium name="DOE Joint Genome Institute"/>
            <person name="Corrochano L.M."/>
            <person name="Kuo A."/>
            <person name="Marcet-Houben M."/>
            <person name="Polaino S."/>
            <person name="Salamov A."/>
            <person name="Villalobos J.M."/>
            <person name="Alvarez M.I."/>
            <person name="Avalos J."/>
            <person name="Benito E.P."/>
            <person name="Benoit I."/>
            <person name="Burger G."/>
            <person name="Camino L.P."/>
            <person name="Canovas D."/>
            <person name="Cerda-Olmedo E."/>
            <person name="Cheng J.-F."/>
            <person name="Dominguez A."/>
            <person name="Elias M."/>
            <person name="Eslava A.P."/>
            <person name="Glaser F."/>
            <person name="Grimwood J."/>
            <person name="Gutierrez G."/>
            <person name="Heitman J."/>
            <person name="Henrissat B."/>
            <person name="Iturriaga E.A."/>
            <person name="Lang B.F."/>
            <person name="Lavin J.L."/>
            <person name="Lee S."/>
            <person name="Li W."/>
            <person name="Lindquist E."/>
            <person name="Lopez-Garcia S."/>
            <person name="Luque E.M."/>
            <person name="Marcos A.T."/>
            <person name="Martin J."/>
            <person name="McCluskey K."/>
            <person name="Medina H.R."/>
            <person name="Miralles-Duran A."/>
            <person name="Miyazaki A."/>
            <person name="Munoz-Torres E."/>
            <person name="Oguiza J.A."/>
            <person name="Ohm R."/>
            <person name="Olmedo M."/>
            <person name="Orejas M."/>
            <person name="Ortiz-Castellanos L."/>
            <person name="Pisabarro A.G."/>
            <person name="Rodriguez-Romero J."/>
            <person name="Ruiz-Herrera J."/>
            <person name="Ruiz-Vazquez R."/>
            <person name="Sanz C."/>
            <person name="Schackwitz W."/>
            <person name="Schmutz J."/>
            <person name="Shahriari M."/>
            <person name="Shelest E."/>
            <person name="Silva-Franco F."/>
            <person name="Soanes D."/>
            <person name="Syed K."/>
            <person name="Tagua V.G."/>
            <person name="Talbot N.J."/>
            <person name="Thon M."/>
            <person name="De vries R.P."/>
            <person name="Wiebenga A."/>
            <person name="Yadav J.S."/>
            <person name="Braun E.L."/>
            <person name="Baker S."/>
            <person name="Garre V."/>
            <person name="Horwitz B."/>
            <person name="Torres-Martinez S."/>
            <person name="Idnurm A."/>
            <person name="Herrera-Estrella A."/>
            <person name="Gabaldon T."/>
            <person name="Grigoriev I.V."/>
        </authorList>
    </citation>
    <scope>NUCLEOTIDE SEQUENCE [LARGE SCALE GENOMIC DNA]</scope>
    <source>
        <strain evidence="3">NRRL 1555(-)</strain>
    </source>
</reference>
<evidence type="ECO:0000313" key="2">
    <source>
        <dbReference type="EMBL" id="OAD67554.1"/>
    </source>
</evidence>
<sequence>MSGAKQYVYLINRCFDSNDCTHVFSTPRKLRNYLRDGYGYVFPARLKLTHRYNNNKKTPVIAASNLNDLSDHFRTVHYDYLPPQRQQCIQDDLDGKSANVECHGNDTSQNSMDNSPSTKQKRLCDEGLSVGDIIFLHPGSDRLVIDSFDLAQAFFNLQTYLKQEK</sequence>
<dbReference type="EMBL" id="KV440999">
    <property type="protein sequence ID" value="OAD67554.1"/>
    <property type="molecule type" value="Genomic_DNA"/>
</dbReference>
<protein>
    <recommendedName>
        <fullName evidence="4">C2H2-type zinc finger transcription factor</fullName>
    </recommendedName>
</protein>
<evidence type="ECO:0000313" key="3">
    <source>
        <dbReference type="Proteomes" id="UP000077315"/>
    </source>
</evidence>
<evidence type="ECO:0008006" key="4">
    <source>
        <dbReference type="Google" id="ProtNLM"/>
    </source>
</evidence>
<dbReference type="VEuPathDB" id="FungiDB:PHYBLDRAFT_151455"/>
<feature type="compositionally biased region" description="Polar residues" evidence="1">
    <location>
        <begin position="105"/>
        <end position="118"/>
    </location>
</feature>
<gene>
    <name evidence="2" type="ORF">PHYBLDRAFT_151455</name>
</gene>
<proteinExistence type="predicted"/>